<dbReference type="PANTHER" id="PTHR39963:SF1">
    <property type="entry name" value="MNMC-LIKE METHYLTRANSFERASE DOMAIN-CONTAINING PROTEIN"/>
    <property type="match status" value="1"/>
</dbReference>
<dbReference type="PANTHER" id="PTHR39963">
    <property type="entry name" value="SLL0983 PROTEIN"/>
    <property type="match status" value="1"/>
</dbReference>
<dbReference type="InterPro" id="IPR047785">
    <property type="entry name" value="tRNA_MNMC2"/>
</dbReference>
<keyword evidence="3" id="KW-1185">Reference proteome</keyword>
<reference evidence="2 3" key="1">
    <citation type="journal article" date="2006" name="Int. J. Syst. Evol. Microbiol.">
        <title>Myroides pelagicus sp. nov., isolated from seawater in Thailand.</title>
        <authorList>
            <person name="Yoon J."/>
            <person name="Maneerat S."/>
            <person name="Kawai F."/>
            <person name="Yokota A."/>
        </authorList>
    </citation>
    <scope>NUCLEOTIDE SEQUENCE [LARGE SCALE GENOMIC DNA]</scope>
    <source>
        <strain evidence="2 3">SM1T</strain>
    </source>
</reference>
<comment type="caution">
    <text evidence="2">The sequence shown here is derived from an EMBL/GenBank/DDBJ whole genome shotgun (WGS) entry which is preliminary data.</text>
</comment>
<dbReference type="InterPro" id="IPR008471">
    <property type="entry name" value="MnmC-like_methylTransf"/>
</dbReference>
<dbReference type="Gene3D" id="3.40.50.150">
    <property type="entry name" value="Vaccinia Virus protein VP39"/>
    <property type="match status" value="1"/>
</dbReference>
<name>A0A7K1GP03_9FLAO</name>
<gene>
    <name evidence="2" type="primary">mnmD</name>
    <name evidence="2" type="ORF">GJV77_12025</name>
</gene>
<dbReference type="Pfam" id="PF05430">
    <property type="entry name" value="Methyltransf_30"/>
    <property type="match status" value="1"/>
</dbReference>
<accession>A0A7K1GP03</accession>
<dbReference type="EMBL" id="WMJY01000033">
    <property type="protein sequence ID" value="MTH30625.1"/>
    <property type="molecule type" value="Genomic_DNA"/>
</dbReference>
<sequence length="219" mass="25076">MKRKVIKTEDGSSSIQIEEWGETYHSVYGAVQEAKHVYIQNGLDLVNHLNSIVVLEMGFGTGLNAYLTYLAAMDKQLAITYHAIEAYPVSEEELKALNYSEINGEDAAFLRLHHSPWNELVKLNECFSLYKMLNTFEEQVVEKESYDLIYFDVFGYPFQPDLWSEEIFKKMYDALKVGGILTTYACRGVINRTMKTVGFEVKKVAGPPGKREMVIAYKR</sequence>
<dbReference type="AlphaFoldDB" id="A0A7K1GP03"/>
<evidence type="ECO:0000259" key="1">
    <source>
        <dbReference type="Pfam" id="PF05430"/>
    </source>
</evidence>
<dbReference type="CDD" id="cd02440">
    <property type="entry name" value="AdoMet_MTases"/>
    <property type="match status" value="1"/>
</dbReference>
<dbReference type="InterPro" id="IPR029063">
    <property type="entry name" value="SAM-dependent_MTases_sf"/>
</dbReference>
<protein>
    <submittedName>
        <fullName evidence="2">tRNA (5-methylaminomethyl-2-thiouridine)(34)-methyltransferase MnmD</fullName>
    </submittedName>
</protein>
<keyword evidence="2" id="KW-0489">Methyltransferase</keyword>
<dbReference type="NCBIfam" id="NF033855">
    <property type="entry name" value="tRNA_MNMC2"/>
    <property type="match status" value="1"/>
</dbReference>
<evidence type="ECO:0000313" key="3">
    <source>
        <dbReference type="Proteomes" id="UP000488936"/>
    </source>
</evidence>
<evidence type="ECO:0000313" key="2">
    <source>
        <dbReference type="EMBL" id="MTH30625.1"/>
    </source>
</evidence>
<dbReference type="GO" id="GO:0004808">
    <property type="term" value="F:tRNA (5-methylaminomethyl-2-thiouridylate)(34)-methyltransferase activity"/>
    <property type="evidence" value="ECO:0007669"/>
    <property type="project" value="InterPro"/>
</dbReference>
<proteinExistence type="predicted"/>
<dbReference type="SUPFAM" id="SSF53335">
    <property type="entry name" value="S-adenosyl-L-methionine-dependent methyltransferases"/>
    <property type="match status" value="1"/>
</dbReference>
<feature type="domain" description="MnmC-like methyltransferase" evidence="1">
    <location>
        <begin position="143"/>
        <end position="218"/>
    </location>
</feature>
<dbReference type="GO" id="GO:0016645">
    <property type="term" value="F:oxidoreductase activity, acting on the CH-NH group of donors"/>
    <property type="evidence" value="ECO:0007669"/>
    <property type="project" value="InterPro"/>
</dbReference>
<dbReference type="GO" id="GO:0032259">
    <property type="term" value="P:methylation"/>
    <property type="evidence" value="ECO:0007669"/>
    <property type="project" value="UniProtKB-KW"/>
</dbReference>
<organism evidence="2 3">
    <name type="scientific">Myroides pelagicus</name>
    <dbReference type="NCBI Taxonomy" id="270914"/>
    <lineage>
        <taxon>Bacteria</taxon>
        <taxon>Pseudomonadati</taxon>
        <taxon>Bacteroidota</taxon>
        <taxon>Flavobacteriia</taxon>
        <taxon>Flavobacteriales</taxon>
        <taxon>Flavobacteriaceae</taxon>
        <taxon>Myroides</taxon>
    </lineage>
</organism>
<keyword evidence="2" id="KW-0808">Transferase</keyword>
<dbReference type="RefSeq" id="WP_155036607.1">
    <property type="nucleotide sequence ID" value="NZ_JAYMMG010000008.1"/>
</dbReference>
<dbReference type="Proteomes" id="UP000488936">
    <property type="component" value="Unassembled WGS sequence"/>
</dbReference>
<dbReference type="OrthoDB" id="9786494at2"/>